<dbReference type="InterPro" id="IPR019049">
    <property type="entry name" value="Nucleoporin_prot_Ndc1/Nup"/>
</dbReference>
<keyword evidence="1" id="KW-1133">Transmembrane helix</keyword>
<name>A0AAV3YN58_9GAST</name>
<evidence type="ECO:0000313" key="3">
    <source>
        <dbReference type="Proteomes" id="UP000735302"/>
    </source>
</evidence>
<feature type="transmembrane region" description="Helical" evidence="1">
    <location>
        <begin position="78"/>
        <end position="97"/>
    </location>
</feature>
<feature type="transmembrane region" description="Helical" evidence="1">
    <location>
        <begin position="139"/>
        <end position="157"/>
    </location>
</feature>
<feature type="transmembrane region" description="Helical" evidence="1">
    <location>
        <begin position="33"/>
        <end position="51"/>
    </location>
</feature>
<reference evidence="2 3" key="1">
    <citation type="journal article" date="2021" name="Elife">
        <title>Chloroplast acquisition without the gene transfer in kleptoplastic sea slugs, Plakobranchus ocellatus.</title>
        <authorList>
            <person name="Maeda T."/>
            <person name="Takahashi S."/>
            <person name="Yoshida T."/>
            <person name="Shimamura S."/>
            <person name="Takaki Y."/>
            <person name="Nagai Y."/>
            <person name="Toyoda A."/>
            <person name="Suzuki Y."/>
            <person name="Arimoto A."/>
            <person name="Ishii H."/>
            <person name="Satoh N."/>
            <person name="Nishiyama T."/>
            <person name="Hasebe M."/>
            <person name="Maruyama T."/>
            <person name="Minagawa J."/>
            <person name="Obokata J."/>
            <person name="Shigenobu S."/>
        </authorList>
    </citation>
    <scope>NUCLEOTIDE SEQUENCE [LARGE SCALE GENOMIC DNA]</scope>
</reference>
<evidence type="ECO:0000313" key="2">
    <source>
        <dbReference type="EMBL" id="GFN83904.1"/>
    </source>
</evidence>
<evidence type="ECO:0000256" key="1">
    <source>
        <dbReference type="SAM" id="Phobius"/>
    </source>
</evidence>
<keyword evidence="1" id="KW-0812">Transmembrane</keyword>
<accession>A0AAV3YN58</accession>
<keyword evidence="3" id="KW-1185">Reference proteome</keyword>
<gene>
    <name evidence="2" type="ORF">PoB_001041000</name>
</gene>
<dbReference type="Pfam" id="PF09531">
    <property type="entry name" value="Ndc1_Nup"/>
    <property type="match status" value="1"/>
</dbReference>
<sequence>MVTWVSLPHFSVSSDLESSQLAFATSLFKWSRLPLMVICLLAASVSSWSLSRLCGEQFQSLTRLDETDTYARVVMNEYHLFLVLSGIGTGLAYYITFFQKRKYYLHFPHVHRYRLAQIRSELPSLINFSLWQALNVLKYLYGMYFLFAYLKPLQYYWEEWRLIWWHNWLPFSPKFEFPCT</sequence>
<keyword evidence="1" id="KW-0472">Membrane</keyword>
<comment type="caution">
    <text evidence="2">The sequence shown here is derived from an EMBL/GenBank/DDBJ whole genome shotgun (WGS) entry which is preliminary data.</text>
</comment>
<dbReference type="Proteomes" id="UP000735302">
    <property type="component" value="Unassembled WGS sequence"/>
</dbReference>
<proteinExistence type="predicted"/>
<organism evidence="2 3">
    <name type="scientific">Plakobranchus ocellatus</name>
    <dbReference type="NCBI Taxonomy" id="259542"/>
    <lineage>
        <taxon>Eukaryota</taxon>
        <taxon>Metazoa</taxon>
        <taxon>Spiralia</taxon>
        <taxon>Lophotrochozoa</taxon>
        <taxon>Mollusca</taxon>
        <taxon>Gastropoda</taxon>
        <taxon>Heterobranchia</taxon>
        <taxon>Euthyneura</taxon>
        <taxon>Panpulmonata</taxon>
        <taxon>Sacoglossa</taxon>
        <taxon>Placobranchoidea</taxon>
        <taxon>Plakobranchidae</taxon>
        <taxon>Plakobranchus</taxon>
    </lineage>
</organism>
<protein>
    <submittedName>
        <fullName evidence="2">Nucleoporin ndc1-like</fullName>
    </submittedName>
</protein>
<dbReference type="EMBL" id="BLXT01001260">
    <property type="protein sequence ID" value="GFN83904.1"/>
    <property type="molecule type" value="Genomic_DNA"/>
</dbReference>
<dbReference type="AlphaFoldDB" id="A0AAV3YN58"/>